<evidence type="ECO:0000313" key="3">
    <source>
        <dbReference type="Proteomes" id="UP000196655"/>
    </source>
</evidence>
<evidence type="ECO:0008006" key="4">
    <source>
        <dbReference type="Google" id="ProtNLM"/>
    </source>
</evidence>
<protein>
    <recommendedName>
        <fullName evidence="4">Hemin uptake protein HemP</fullName>
    </recommendedName>
</protein>
<feature type="region of interest" description="Disordered" evidence="1">
    <location>
        <begin position="1"/>
        <end position="23"/>
    </location>
</feature>
<dbReference type="InterPro" id="IPR019600">
    <property type="entry name" value="Hemin_uptake_protein_HemP"/>
</dbReference>
<keyword evidence="3" id="KW-1185">Reference proteome</keyword>
<organism evidence="2 3">
    <name type="scientific">Inquilinus limosus</name>
    <dbReference type="NCBI Taxonomy" id="171674"/>
    <lineage>
        <taxon>Bacteria</taxon>
        <taxon>Pseudomonadati</taxon>
        <taxon>Pseudomonadota</taxon>
        <taxon>Alphaproteobacteria</taxon>
        <taxon>Rhodospirillales</taxon>
        <taxon>Rhodospirillaceae</taxon>
        <taxon>Inquilinus</taxon>
    </lineage>
</organism>
<dbReference type="OrthoDB" id="7870498at2"/>
<dbReference type="Gene3D" id="2.10.70.10">
    <property type="entry name" value="Complement Module, domain 1"/>
    <property type="match status" value="1"/>
</dbReference>
<reference evidence="3" key="1">
    <citation type="submission" date="2017-05" db="EMBL/GenBank/DDBJ databases">
        <authorList>
            <person name="Macchi M."/>
            <person name="Festa S."/>
            <person name="Coppotelli B.M."/>
            <person name="Morelli I.S."/>
        </authorList>
    </citation>
    <scope>NUCLEOTIDE SEQUENCE [LARGE SCALE GENOMIC DNA]</scope>
    <source>
        <strain evidence="3">I</strain>
    </source>
</reference>
<sequence length="58" mass="6587">MGTMLDQPTAHAVEPQRPAPASLDTRDLFGARRELTIQHGEDVYRLRITRNSKLILTK</sequence>
<proteinExistence type="predicted"/>
<gene>
    <name evidence="2" type="ORF">BWR60_20815</name>
</gene>
<evidence type="ECO:0000256" key="1">
    <source>
        <dbReference type="SAM" id="MobiDB-lite"/>
    </source>
</evidence>
<dbReference type="Pfam" id="PF10636">
    <property type="entry name" value="hemP"/>
    <property type="match status" value="1"/>
</dbReference>
<dbReference type="STRING" id="1122125.GCA_000423185_04306"/>
<accession>A0A211ZJ03</accession>
<dbReference type="AlphaFoldDB" id="A0A211ZJ03"/>
<dbReference type="EMBL" id="NHON01000041">
    <property type="protein sequence ID" value="OWJ65230.1"/>
    <property type="molecule type" value="Genomic_DNA"/>
</dbReference>
<dbReference type="Proteomes" id="UP000196655">
    <property type="component" value="Unassembled WGS sequence"/>
</dbReference>
<name>A0A211ZJ03_9PROT</name>
<evidence type="ECO:0000313" key="2">
    <source>
        <dbReference type="EMBL" id="OWJ65230.1"/>
    </source>
</evidence>
<comment type="caution">
    <text evidence="2">The sequence shown here is derived from an EMBL/GenBank/DDBJ whole genome shotgun (WGS) entry which is preliminary data.</text>
</comment>